<reference evidence="1 2" key="1">
    <citation type="journal article" date="2024" name="BMC Genomics">
        <title>De novo assembly and annotation of Popillia japonica's genome with initial clues to its potential as an invasive pest.</title>
        <authorList>
            <person name="Cucini C."/>
            <person name="Boschi S."/>
            <person name="Funari R."/>
            <person name="Cardaioli E."/>
            <person name="Iannotti N."/>
            <person name="Marturano G."/>
            <person name="Paoli F."/>
            <person name="Bruttini M."/>
            <person name="Carapelli A."/>
            <person name="Frati F."/>
            <person name="Nardi F."/>
        </authorList>
    </citation>
    <scope>NUCLEOTIDE SEQUENCE [LARGE SCALE GENOMIC DNA]</scope>
    <source>
        <strain evidence="1">DMR45628</strain>
    </source>
</reference>
<dbReference type="Proteomes" id="UP001458880">
    <property type="component" value="Unassembled WGS sequence"/>
</dbReference>
<gene>
    <name evidence="1" type="ORF">QE152_g33586</name>
</gene>
<protein>
    <recommendedName>
        <fullName evidence="3">PiggyBac transposable element-derived protein domain-containing protein</fullName>
    </recommendedName>
</protein>
<evidence type="ECO:0000313" key="2">
    <source>
        <dbReference type="Proteomes" id="UP001458880"/>
    </source>
</evidence>
<evidence type="ECO:0000313" key="1">
    <source>
        <dbReference type="EMBL" id="KAK9694380.1"/>
    </source>
</evidence>
<dbReference type="EMBL" id="JASPKY010000515">
    <property type="protein sequence ID" value="KAK9694380.1"/>
    <property type="molecule type" value="Genomic_DNA"/>
</dbReference>
<organism evidence="1 2">
    <name type="scientific">Popillia japonica</name>
    <name type="common">Japanese beetle</name>
    <dbReference type="NCBI Taxonomy" id="7064"/>
    <lineage>
        <taxon>Eukaryota</taxon>
        <taxon>Metazoa</taxon>
        <taxon>Ecdysozoa</taxon>
        <taxon>Arthropoda</taxon>
        <taxon>Hexapoda</taxon>
        <taxon>Insecta</taxon>
        <taxon>Pterygota</taxon>
        <taxon>Neoptera</taxon>
        <taxon>Endopterygota</taxon>
        <taxon>Coleoptera</taxon>
        <taxon>Polyphaga</taxon>
        <taxon>Scarabaeiformia</taxon>
        <taxon>Scarabaeidae</taxon>
        <taxon>Rutelinae</taxon>
        <taxon>Popillia</taxon>
    </lineage>
</organism>
<sequence length="227" mass="26123">MLGTERLLVTHEVLTAGNSRGLGKRHVLTVCFMLGTERLLVTHEVRQNSNHSNYITGSIRGIENIVNTRRGRKRMRLFSSSEDECEENDQNIEISVDGTVWQNIHQGSGPGRSPLHTIFREISGPTGYAKRNIMKGKVRSAFSLILDQEIMNHIKMCTESEARRVLGSEWSITLEELDAFIAILYARGAYETRNLNVSYLWNKKWVLHFFTNNEQKSFHRNYAIYSF</sequence>
<name>A0AAW1IWS5_POPJA</name>
<dbReference type="AlphaFoldDB" id="A0AAW1IWS5"/>
<accession>A0AAW1IWS5</accession>
<comment type="caution">
    <text evidence="1">The sequence shown here is derived from an EMBL/GenBank/DDBJ whole genome shotgun (WGS) entry which is preliminary data.</text>
</comment>
<keyword evidence="2" id="KW-1185">Reference proteome</keyword>
<proteinExistence type="predicted"/>
<evidence type="ECO:0008006" key="3">
    <source>
        <dbReference type="Google" id="ProtNLM"/>
    </source>
</evidence>